<feature type="transmembrane region" description="Helical" evidence="1">
    <location>
        <begin position="355"/>
        <end position="374"/>
    </location>
</feature>
<feature type="transmembrane region" description="Helical" evidence="1">
    <location>
        <begin position="161"/>
        <end position="178"/>
    </location>
</feature>
<dbReference type="eggNOG" id="ENOG5033UDZ">
    <property type="taxonomic scope" value="Bacteria"/>
</dbReference>
<feature type="transmembrane region" description="Helical" evidence="1">
    <location>
        <begin position="111"/>
        <end position="130"/>
    </location>
</feature>
<feature type="transmembrane region" description="Helical" evidence="1">
    <location>
        <begin position="6"/>
        <end position="21"/>
    </location>
</feature>
<keyword evidence="3" id="KW-1185">Reference proteome</keyword>
<dbReference type="AlphaFoldDB" id="M7NDB0"/>
<evidence type="ECO:0000313" key="3">
    <source>
        <dbReference type="Proteomes" id="UP000011919"/>
    </source>
</evidence>
<feature type="transmembrane region" description="Helical" evidence="1">
    <location>
        <begin position="306"/>
        <end position="323"/>
    </location>
</feature>
<evidence type="ECO:0000313" key="2">
    <source>
        <dbReference type="EMBL" id="EMR06568.1"/>
    </source>
</evidence>
<reference evidence="2 3" key="1">
    <citation type="journal article" date="2013" name="Genome Announc.">
        <title>Draft Genome Sequence of Bhargavaea cecembensis Strain DSE10T, Isolated from a Deep-Sea Sediment Sample Collected at a Depth of 5,904 m from the Chagos-Laccadive Ridge System in the Indian Ocean.</title>
        <authorList>
            <person name="Shivaji S."/>
            <person name="Ara S."/>
            <person name="Begum Z."/>
            <person name="Ruth M."/>
            <person name="Singh A."/>
            <person name="Kumar Pinnaka A."/>
        </authorList>
    </citation>
    <scope>NUCLEOTIDE SEQUENCE [LARGE SCALE GENOMIC DNA]</scope>
    <source>
        <strain evidence="2 3">DSE10</strain>
    </source>
</reference>
<gene>
    <name evidence="2" type="ORF">C772_01463</name>
</gene>
<keyword evidence="1" id="KW-1133">Transmembrane helix</keyword>
<feature type="transmembrane region" description="Helical" evidence="1">
    <location>
        <begin position="57"/>
        <end position="79"/>
    </location>
</feature>
<feature type="transmembrane region" description="Helical" evidence="1">
    <location>
        <begin position="409"/>
        <end position="429"/>
    </location>
</feature>
<feature type="transmembrane region" description="Helical" evidence="1">
    <location>
        <begin position="386"/>
        <end position="403"/>
    </location>
</feature>
<feature type="transmembrane region" description="Helical" evidence="1">
    <location>
        <begin position="190"/>
        <end position="217"/>
    </location>
</feature>
<feature type="transmembrane region" description="Helical" evidence="1">
    <location>
        <begin position="28"/>
        <end position="51"/>
    </location>
</feature>
<accession>M7NDB0</accession>
<dbReference type="STRING" id="1235279.C772_01463"/>
<name>M7NDB0_9BACL</name>
<sequence length="435" mass="50089">MNFLLAFIQLISIIVLCIYEYRMKFVSVFLWATLLVMFGIPHFLSVVFNQMEYGYNVMIKASIFVILFNSIYLFSRFMLWKIGKKRKNIITLKEHSAIQISHSHFPSREKLLYVFFFVGLIASFVALLLYTNFYLGSIFNANWGSFYVIGQNLGYGNVLKYTNLLFFATAGVALVFRLNGKKKLFVISSILVLFYSLITGNRITILPLFIALIIPYVFNEKRNISLKQVIFFTTAGLVVIYSVYFLRLLRIYGGFYLLMSNFDFWGINNQIITMLLSGDGELSLRNTFYRFIEIDNDWPGFNEAHTYIRLLLIAIPTSLSFGLKPPDFAITMGSASLNNIYNTKSSMHPTLYGDVFANLWWFGIFLGVFWAILNSIVDNFVNRRSFVIKAMLIVLFGVVYVIAGRGSVYNGFFIGYTGCIIIFVVFLMTRLRLSK</sequence>
<keyword evidence="1" id="KW-0812">Transmembrane</keyword>
<proteinExistence type="predicted"/>
<keyword evidence="1" id="KW-0472">Membrane</keyword>
<comment type="caution">
    <text evidence="2">The sequence shown here is derived from an EMBL/GenBank/DDBJ whole genome shotgun (WGS) entry which is preliminary data.</text>
</comment>
<feature type="transmembrane region" description="Helical" evidence="1">
    <location>
        <begin position="229"/>
        <end position="249"/>
    </location>
</feature>
<dbReference type="Proteomes" id="UP000011919">
    <property type="component" value="Unassembled WGS sequence"/>
</dbReference>
<evidence type="ECO:0000256" key="1">
    <source>
        <dbReference type="SAM" id="Phobius"/>
    </source>
</evidence>
<organism evidence="2 3">
    <name type="scientific">Bhargavaea cecembensis DSE10</name>
    <dbReference type="NCBI Taxonomy" id="1235279"/>
    <lineage>
        <taxon>Bacteria</taxon>
        <taxon>Bacillati</taxon>
        <taxon>Bacillota</taxon>
        <taxon>Bacilli</taxon>
        <taxon>Bacillales</taxon>
        <taxon>Caryophanaceae</taxon>
        <taxon>Bhargavaea</taxon>
    </lineage>
</organism>
<dbReference type="EMBL" id="AOFT01000006">
    <property type="protein sequence ID" value="EMR06568.1"/>
    <property type="molecule type" value="Genomic_DNA"/>
</dbReference>
<evidence type="ECO:0008006" key="4">
    <source>
        <dbReference type="Google" id="ProtNLM"/>
    </source>
</evidence>
<protein>
    <recommendedName>
        <fullName evidence="4">Oligosaccharide repeat unit polymerase</fullName>
    </recommendedName>
</protein>